<proteinExistence type="predicted"/>
<evidence type="ECO:0000313" key="3">
    <source>
        <dbReference type="Proteomes" id="UP000245977"/>
    </source>
</evidence>
<feature type="transmembrane region" description="Helical" evidence="1">
    <location>
        <begin position="7"/>
        <end position="32"/>
    </location>
</feature>
<gene>
    <name evidence="2" type="ORF">DJ533_03730</name>
</gene>
<reference evidence="2" key="1">
    <citation type="submission" date="2019-08" db="EMBL/GenBank/DDBJ databases">
        <title>The complete genome of Acinetobacter defluvii strain WCHAD010030.</title>
        <authorList>
            <person name="Hu Y."/>
            <person name="Qin J."/>
            <person name="Feng Y."/>
            <person name="Zong Z."/>
        </authorList>
    </citation>
    <scope>NUCLEOTIDE SEQUENCE</scope>
    <source>
        <strain evidence="2">WCHA30</strain>
    </source>
</reference>
<keyword evidence="1" id="KW-0812">Transmembrane</keyword>
<dbReference type="OrthoDB" id="9979745at2"/>
<keyword evidence="1" id="KW-1133">Transmembrane helix</keyword>
<dbReference type="Proteomes" id="UP000245977">
    <property type="component" value="Chromosome"/>
</dbReference>
<dbReference type="STRING" id="1871111.GCA_001704615_02201"/>
<feature type="transmembrane region" description="Helical" evidence="1">
    <location>
        <begin position="80"/>
        <end position="99"/>
    </location>
</feature>
<dbReference type="EMBL" id="CP029397">
    <property type="protein sequence ID" value="AWL27765.1"/>
    <property type="molecule type" value="Genomic_DNA"/>
</dbReference>
<sequence>MAVDLINLGLFILVPALANLFICIFFFISQVYNEDFYVEDDERTPQTPIEKFFDLTFKFSFIACCLSAFIFAIAMYFKTFYLLTIFLILAPLWLLWGYFKSE</sequence>
<protein>
    <submittedName>
        <fullName evidence="2">Uncharacterized protein</fullName>
    </submittedName>
</protein>
<evidence type="ECO:0000256" key="1">
    <source>
        <dbReference type="SAM" id="Phobius"/>
    </source>
</evidence>
<organism evidence="2 3">
    <name type="scientific">Acinetobacter defluvii</name>
    <dbReference type="NCBI Taxonomy" id="1871111"/>
    <lineage>
        <taxon>Bacteria</taxon>
        <taxon>Pseudomonadati</taxon>
        <taxon>Pseudomonadota</taxon>
        <taxon>Gammaproteobacteria</taxon>
        <taxon>Moraxellales</taxon>
        <taxon>Moraxellaceae</taxon>
        <taxon>Acinetobacter</taxon>
    </lineage>
</organism>
<accession>A0A2S2FAE5</accession>
<feature type="transmembrane region" description="Helical" evidence="1">
    <location>
        <begin position="52"/>
        <end position="73"/>
    </location>
</feature>
<keyword evidence="3" id="KW-1185">Reference proteome</keyword>
<evidence type="ECO:0000313" key="2">
    <source>
        <dbReference type="EMBL" id="AWL27765.1"/>
    </source>
</evidence>
<dbReference type="AlphaFoldDB" id="A0A2S2FAE5"/>
<dbReference type="RefSeq" id="WP_065993299.1">
    <property type="nucleotide sequence ID" value="NZ_CP029397.2"/>
</dbReference>
<name>A0A2S2FAE5_9GAMM</name>
<keyword evidence="1" id="KW-0472">Membrane</keyword>
<dbReference type="KEGG" id="adv:DJ533_03730"/>